<dbReference type="AlphaFoldDB" id="A0A977PL20"/>
<keyword evidence="2" id="KW-1185">Reference proteome</keyword>
<evidence type="ECO:0000313" key="2">
    <source>
        <dbReference type="Proteomes" id="UP001063698"/>
    </source>
</evidence>
<accession>A0A977PL20</accession>
<name>A0A977PL20_9CREN</name>
<proteinExistence type="predicted"/>
<dbReference type="EMBL" id="CP006868">
    <property type="protein sequence ID" value="UXD22034.1"/>
    <property type="molecule type" value="Genomic_DNA"/>
</dbReference>
<evidence type="ECO:0000313" key="1">
    <source>
        <dbReference type="EMBL" id="UXD22034.1"/>
    </source>
</evidence>
<reference evidence="1" key="1">
    <citation type="submission" date="2013-11" db="EMBL/GenBank/DDBJ databases">
        <title>Comparative genomics of Ignicoccus.</title>
        <authorList>
            <person name="Podar M."/>
        </authorList>
    </citation>
    <scope>NUCLEOTIDE SEQUENCE</scope>
    <source>
        <strain evidence="1">DSM 13166</strain>
    </source>
</reference>
<dbReference type="Proteomes" id="UP001063698">
    <property type="component" value="Chromosome"/>
</dbReference>
<sequence length="75" mass="7858">MNAGKHERCSVVGKMVAQMEAEIDDKVLEKLFGALSAKGVNKIVMEIKDVQGKLIITAEPTEEAVVSAAGSGGTK</sequence>
<dbReference type="KEGG" id="ipc:IPA_01025"/>
<protein>
    <submittedName>
        <fullName evidence="1">Uncharacterized protein</fullName>
    </submittedName>
</protein>
<gene>
    <name evidence="1" type="ORF">IPA_01025</name>
</gene>
<organism evidence="1 2">
    <name type="scientific">Ignicoccus pacificus DSM 13166</name>
    <dbReference type="NCBI Taxonomy" id="940294"/>
    <lineage>
        <taxon>Archaea</taxon>
        <taxon>Thermoproteota</taxon>
        <taxon>Thermoprotei</taxon>
        <taxon>Desulfurococcales</taxon>
        <taxon>Desulfurococcaceae</taxon>
        <taxon>Ignicoccus</taxon>
    </lineage>
</organism>